<protein>
    <submittedName>
        <fullName evidence="8">Stress response rci peptide like</fullName>
    </submittedName>
</protein>
<evidence type="ECO:0000256" key="2">
    <source>
        <dbReference type="ARBA" id="ARBA00009530"/>
    </source>
</evidence>
<evidence type="ECO:0000313" key="8">
    <source>
        <dbReference type="EMBL" id="RMZ69869.1"/>
    </source>
</evidence>
<keyword evidence="4 7" id="KW-1133">Transmembrane helix</keyword>
<evidence type="ECO:0000313" key="9">
    <source>
        <dbReference type="Proteomes" id="UP000265663"/>
    </source>
</evidence>
<organism evidence="8 9">
    <name type="scientific">Pyrenophora seminiperda CCB06</name>
    <dbReference type="NCBI Taxonomy" id="1302712"/>
    <lineage>
        <taxon>Eukaryota</taxon>
        <taxon>Fungi</taxon>
        <taxon>Dikarya</taxon>
        <taxon>Ascomycota</taxon>
        <taxon>Pezizomycotina</taxon>
        <taxon>Dothideomycetes</taxon>
        <taxon>Pleosporomycetidae</taxon>
        <taxon>Pleosporales</taxon>
        <taxon>Pleosporineae</taxon>
        <taxon>Pleosporaceae</taxon>
        <taxon>Pyrenophora</taxon>
    </lineage>
</organism>
<comment type="similarity">
    <text evidence="2">Belongs to the UPF0057 (PMP3) family.</text>
</comment>
<dbReference type="OrthoDB" id="2802411at2759"/>
<comment type="subcellular location">
    <subcellularLocation>
        <location evidence="1">Membrane</location>
    </subcellularLocation>
</comment>
<keyword evidence="9" id="KW-1185">Reference proteome</keyword>
<sequence length="91" mass="9787">MALSTILLYILAIWVPFVTVWLKRGCKSDLLINVALCFLAWLPGIIHAWYIIHQSEKAEKAGEAGVIKEAGEAEKGAQSQGVVAGADAPPK</sequence>
<dbReference type="PANTHER" id="PTHR21659:SF42">
    <property type="entry name" value="UPF0057 MEMBRANE PROTEIN ZK632.10-RELATED"/>
    <property type="match status" value="1"/>
</dbReference>
<evidence type="ECO:0000256" key="5">
    <source>
        <dbReference type="ARBA" id="ARBA00023136"/>
    </source>
</evidence>
<feature type="transmembrane region" description="Helical" evidence="7">
    <location>
        <begin position="30"/>
        <end position="52"/>
    </location>
</feature>
<dbReference type="PANTHER" id="PTHR21659">
    <property type="entry name" value="HYDROPHOBIC PROTEIN RCI2 LOW TEMPERATURE AND SALT RESPONSIVE PROTEIN LTI6 -RELATED"/>
    <property type="match status" value="1"/>
</dbReference>
<evidence type="ECO:0000256" key="6">
    <source>
        <dbReference type="SAM" id="MobiDB-lite"/>
    </source>
</evidence>
<evidence type="ECO:0000256" key="3">
    <source>
        <dbReference type="ARBA" id="ARBA00022692"/>
    </source>
</evidence>
<feature type="region of interest" description="Disordered" evidence="6">
    <location>
        <begin position="71"/>
        <end position="91"/>
    </location>
</feature>
<feature type="transmembrane region" description="Helical" evidence="7">
    <location>
        <begin position="6"/>
        <end position="23"/>
    </location>
</feature>
<keyword evidence="3 7" id="KW-0812">Transmembrane</keyword>
<proteinExistence type="inferred from homology"/>
<dbReference type="Pfam" id="PF01679">
    <property type="entry name" value="Pmp3"/>
    <property type="match status" value="1"/>
</dbReference>
<name>A0A3M7M635_9PLEO</name>
<evidence type="ECO:0000256" key="4">
    <source>
        <dbReference type="ARBA" id="ARBA00022989"/>
    </source>
</evidence>
<dbReference type="GO" id="GO:0016020">
    <property type="term" value="C:membrane"/>
    <property type="evidence" value="ECO:0007669"/>
    <property type="project" value="UniProtKB-SubCell"/>
</dbReference>
<dbReference type="EMBL" id="KE747823">
    <property type="protein sequence ID" value="RMZ69869.1"/>
    <property type="molecule type" value="Genomic_DNA"/>
</dbReference>
<accession>A0A3M7M635</accession>
<dbReference type="AlphaFoldDB" id="A0A3M7M635"/>
<dbReference type="InterPro" id="IPR000612">
    <property type="entry name" value="PMP3"/>
</dbReference>
<reference evidence="8 9" key="1">
    <citation type="journal article" date="2014" name="PLoS ONE">
        <title>De novo Genome Assembly of the Fungal Plant Pathogen Pyrenophora semeniperda.</title>
        <authorList>
            <person name="Soliai M.M."/>
            <person name="Meyer S.E."/>
            <person name="Udall J.A."/>
            <person name="Elzinga D.E."/>
            <person name="Hermansen R.A."/>
            <person name="Bodily P.M."/>
            <person name="Hart A.A."/>
            <person name="Coleman C.E."/>
        </authorList>
    </citation>
    <scope>NUCLEOTIDE SEQUENCE [LARGE SCALE GENOMIC DNA]</scope>
    <source>
        <strain evidence="8 9">CCB06</strain>
        <tissue evidence="8">Mycelium</tissue>
    </source>
</reference>
<gene>
    <name evidence="8" type="ORF">GMOD_00008801</name>
</gene>
<keyword evidence="5 7" id="KW-0472">Membrane</keyword>
<dbReference type="Proteomes" id="UP000265663">
    <property type="component" value="Unassembled WGS sequence"/>
</dbReference>
<evidence type="ECO:0000256" key="7">
    <source>
        <dbReference type="SAM" id="Phobius"/>
    </source>
</evidence>
<evidence type="ECO:0000256" key="1">
    <source>
        <dbReference type="ARBA" id="ARBA00004370"/>
    </source>
</evidence>